<accession>A0A1E5WI21</accession>
<name>A0A1E5WI21_9POAL</name>
<dbReference type="EMBL" id="LWDX02006841">
    <property type="protein sequence ID" value="OEL37046.1"/>
    <property type="molecule type" value="Genomic_DNA"/>
</dbReference>
<keyword evidence="2" id="KW-1185">Reference proteome</keyword>
<evidence type="ECO:0000313" key="2">
    <source>
        <dbReference type="Proteomes" id="UP000095767"/>
    </source>
</evidence>
<evidence type="ECO:0000313" key="1">
    <source>
        <dbReference type="EMBL" id="OEL37046.1"/>
    </source>
</evidence>
<reference evidence="1 2" key="1">
    <citation type="submission" date="2016-09" db="EMBL/GenBank/DDBJ databases">
        <title>The draft genome of Dichanthelium oligosanthes: A C3 panicoid grass species.</title>
        <authorList>
            <person name="Studer A.J."/>
            <person name="Schnable J.C."/>
            <person name="Brutnell T.P."/>
        </authorList>
    </citation>
    <scope>NUCLEOTIDE SEQUENCE [LARGE SCALE GENOMIC DNA]</scope>
    <source>
        <strain evidence="2">cv. Kellogg 1175</strain>
        <tissue evidence="1">Leaf</tissue>
    </source>
</reference>
<gene>
    <name evidence="1" type="ORF">BAE44_0001935</name>
</gene>
<comment type="caution">
    <text evidence="1">The sequence shown here is derived from an EMBL/GenBank/DDBJ whole genome shotgun (WGS) entry which is preliminary data.</text>
</comment>
<protein>
    <submittedName>
        <fullName evidence="1">Uncharacterized protein</fullName>
    </submittedName>
</protein>
<organism evidence="1 2">
    <name type="scientific">Dichanthelium oligosanthes</name>
    <dbReference type="NCBI Taxonomy" id="888268"/>
    <lineage>
        <taxon>Eukaryota</taxon>
        <taxon>Viridiplantae</taxon>
        <taxon>Streptophyta</taxon>
        <taxon>Embryophyta</taxon>
        <taxon>Tracheophyta</taxon>
        <taxon>Spermatophyta</taxon>
        <taxon>Magnoliopsida</taxon>
        <taxon>Liliopsida</taxon>
        <taxon>Poales</taxon>
        <taxon>Poaceae</taxon>
        <taxon>PACMAD clade</taxon>
        <taxon>Panicoideae</taxon>
        <taxon>Panicodae</taxon>
        <taxon>Paniceae</taxon>
        <taxon>Dichantheliinae</taxon>
        <taxon>Dichanthelium</taxon>
    </lineage>
</organism>
<proteinExistence type="predicted"/>
<sequence length="32" mass="3881">MWIIDSEWEPRTYGILEKLMKRKVIAEEDAKT</sequence>
<dbReference type="Proteomes" id="UP000095767">
    <property type="component" value="Unassembled WGS sequence"/>
</dbReference>
<dbReference type="AlphaFoldDB" id="A0A1E5WI21"/>